<accession>A0A1H7C4D9</accession>
<keyword evidence="11 13" id="KW-0472">Membrane</keyword>
<dbReference type="GO" id="GO:0006811">
    <property type="term" value="P:monoatomic ion transport"/>
    <property type="evidence" value="ECO:0007669"/>
    <property type="project" value="UniProtKB-KW"/>
</dbReference>
<proteinExistence type="inferred from homology"/>
<reference evidence="14 15" key="1">
    <citation type="submission" date="2016-10" db="EMBL/GenBank/DDBJ databases">
        <authorList>
            <person name="de Groot N.N."/>
        </authorList>
    </citation>
    <scope>NUCLEOTIDE SEQUENCE [LARGE SCALE GENOMIC DNA]</scope>
    <source>
        <strain evidence="14 15">DSM 2179</strain>
    </source>
</reference>
<dbReference type="EMBL" id="FNZK01000019">
    <property type="protein sequence ID" value="SEJ84498.1"/>
    <property type="molecule type" value="Genomic_DNA"/>
</dbReference>
<comment type="function">
    <text evidence="1">Multidrug efflux pump.</text>
</comment>
<feature type="transmembrane region" description="Helical" evidence="13">
    <location>
        <begin position="320"/>
        <end position="342"/>
    </location>
</feature>
<feature type="transmembrane region" description="Helical" evidence="13">
    <location>
        <begin position="51"/>
        <end position="74"/>
    </location>
</feature>
<dbReference type="Proteomes" id="UP000199662">
    <property type="component" value="Unassembled WGS sequence"/>
</dbReference>
<evidence type="ECO:0000256" key="12">
    <source>
        <dbReference type="ARBA" id="ARBA00031636"/>
    </source>
</evidence>
<sequence>MLFHKDVMNLAIPVMVEQFCILIMGFLNSIIASSLGKEVVSAIGMIDSFNIVIIYAFSGLAIGGTVLVAQFYGRKERNLSNESGKQILYIGTFISILITIIIGYYEHTILYFLYNEAEPCVMENAISFWEITIFTYPFIAIELIICGIFRGVGNTKLPMFINIIMNMLNILLSYTFIYGVQFHTQEYSFEITGLGIVGAALGIGISRIIGGLLAIAFYAHGIGFLKIGNPFYFRPNLDLIKKIFSVGIPAAIEALLFNGGKIITQIYIVSLGTEAIAANYIAIYISAMLNIPGNALGVVATTMVAQSIGKRNIAKAKENVIYILKLATACLTIFALTCIPFYPGVVLWYTRDLVITKMVLDLLIMNSAFMVVWAISFVLPAGLKGAGDATYTMIISLLGMWIFRIFGGYLLGIKLGFGIEGVWMGMFVDWLFRGSFYIKRLAGTAWYKHNIC</sequence>
<dbReference type="InterPro" id="IPR002528">
    <property type="entry name" value="MATE_fam"/>
</dbReference>
<dbReference type="PIRSF" id="PIRSF006603">
    <property type="entry name" value="DinF"/>
    <property type="match status" value="1"/>
</dbReference>
<dbReference type="InterPro" id="IPR050222">
    <property type="entry name" value="MATE_MdtK"/>
</dbReference>
<evidence type="ECO:0000256" key="10">
    <source>
        <dbReference type="ARBA" id="ARBA00023065"/>
    </source>
</evidence>
<dbReference type="NCBIfam" id="TIGR00797">
    <property type="entry name" value="matE"/>
    <property type="match status" value="1"/>
</dbReference>
<gene>
    <name evidence="14" type="ORF">SAMN05660742_11961</name>
</gene>
<organism evidence="14 15">
    <name type="scientific">Propionispira arboris</name>
    <dbReference type="NCBI Taxonomy" id="84035"/>
    <lineage>
        <taxon>Bacteria</taxon>
        <taxon>Bacillati</taxon>
        <taxon>Bacillota</taxon>
        <taxon>Negativicutes</taxon>
        <taxon>Selenomonadales</taxon>
        <taxon>Selenomonadaceae</taxon>
        <taxon>Propionispira</taxon>
    </lineage>
</organism>
<comment type="similarity">
    <text evidence="3">Belongs to the multi antimicrobial extrusion (MATE) (TC 2.A.66.1) family.</text>
</comment>
<dbReference type="STRING" id="84035.SAMN05660742_11961"/>
<dbReference type="PANTHER" id="PTHR43298:SF2">
    <property type="entry name" value="FMN_FAD EXPORTER YEEO-RELATED"/>
    <property type="match status" value="1"/>
</dbReference>
<evidence type="ECO:0000256" key="8">
    <source>
        <dbReference type="ARBA" id="ARBA00022692"/>
    </source>
</evidence>
<evidence type="ECO:0000256" key="3">
    <source>
        <dbReference type="ARBA" id="ARBA00010199"/>
    </source>
</evidence>
<keyword evidence="8 13" id="KW-0812">Transmembrane</keyword>
<dbReference type="GO" id="GO:0005886">
    <property type="term" value="C:plasma membrane"/>
    <property type="evidence" value="ECO:0007669"/>
    <property type="project" value="UniProtKB-SubCell"/>
</dbReference>
<name>A0A1H7C4D9_9FIRM</name>
<comment type="subcellular location">
    <subcellularLocation>
        <location evidence="2">Cell membrane</location>
        <topology evidence="2">Multi-pass membrane protein</topology>
    </subcellularLocation>
</comment>
<evidence type="ECO:0000256" key="11">
    <source>
        <dbReference type="ARBA" id="ARBA00023136"/>
    </source>
</evidence>
<feature type="transmembrane region" description="Helical" evidence="13">
    <location>
        <begin position="362"/>
        <end position="383"/>
    </location>
</feature>
<keyword evidence="10" id="KW-0406">Ion transport</keyword>
<evidence type="ECO:0000313" key="14">
    <source>
        <dbReference type="EMBL" id="SEJ84498.1"/>
    </source>
</evidence>
<evidence type="ECO:0000256" key="9">
    <source>
        <dbReference type="ARBA" id="ARBA00022989"/>
    </source>
</evidence>
<feature type="transmembrane region" description="Helical" evidence="13">
    <location>
        <begin position="125"/>
        <end position="148"/>
    </location>
</feature>
<dbReference type="GO" id="GO:0015297">
    <property type="term" value="F:antiporter activity"/>
    <property type="evidence" value="ECO:0007669"/>
    <property type="project" value="UniProtKB-KW"/>
</dbReference>
<evidence type="ECO:0000256" key="6">
    <source>
        <dbReference type="ARBA" id="ARBA00022449"/>
    </source>
</evidence>
<keyword evidence="5" id="KW-0813">Transport</keyword>
<dbReference type="InterPro" id="IPR048279">
    <property type="entry name" value="MdtK-like"/>
</dbReference>
<keyword evidence="7" id="KW-1003">Cell membrane</keyword>
<evidence type="ECO:0000256" key="2">
    <source>
        <dbReference type="ARBA" id="ARBA00004651"/>
    </source>
</evidence>
<feature type="transmembrane region" description="Helical" evidence="13">
    <location>
        <begin position="86"/>
        <end position="105"/>
    </location>
</feature>
<keyword evidence="9 13" id="KW-1133">Transmembrane helix</keyword>
<dbReference type="GO" id="GO:0042910">
    <property type="term" value="F:xenobiotic transmembrane transporter activity"/>
    <property type="evidence" value="ECO:0007669"/>
    <property type="project" value="InterPro"/>
</dbReference>
<evidence type="ECO:0000256" key="13">
    <source>
        <dbReference type="SAM" id="Phobius"/>
    </source>
</evidence>
<feature type="transmembrane region" description="Helical" evidence="13">
    <location>
        <begin position="160"/>
        <end position="181"/>
    </location>
</feature>
<dbReference type="AlphaFoldDB" id="A0A1H7C4D9"/>
<dbReference type="CDD" id="cd13137">
    <property type="entry name" value="MATE_NorM_like"/>
    <property type="match status" value="1"/>
</dbReference>
<feature type="transmembrane region" description="Helical" evidence="13">
    <location>
        <begin position="7"/>
        <end position="31"/>
    </location>
</feature>
<dbReference type="Pfam" id="PF01554">
    <property type="entry name" value="MatE"/>
    <property type="match status" value="2"/>
</dbReference>
<keyword evidence="15" id="KW-1185">Reference proteome</keyword>
<evidence type="ECO:0000256" key="7">
    <source>
        <dbReference type="ARBA" id="ARBA00022475"/>
    </source>
</evidence>
<protein>
    <recommendedName>
        <fullName evidence="4">Probable multidrug resistance protein NorM</fullName>
    </recommendedName>
    <alternativeName>
        <fullName evidence="12">Multidrug-efflux transporter</fullName>
    </alternativeName>
</protein>
<keyword evidence="6" id="KW-0050">Antiport</keyword>
<evidence type="ECO:0000256" key="4">
    <source>
        <dbReference type="ARBA" id="ARBA00020268"/>
    </source>
</evidence>
<evidence type="ECO:0000256" key="5">
    <source>
        <dbReference type="ARBA" id="ARBA00022448"/>
    </source>
</evidence>
<dbReference type="RefSeq" id="WP_091834202.1">
    <property type="nucleotide sequence ID" value="NZ_FNZK01000019.1"/>
</dbReference>
<evidence type="ECO:0000256" key="1">
    <source>
        <dbReference type="ARBA" id="ARBA00003408"/>
    </source>
</evidence>
<dbReference type="PANTHER" id="PTHR43298">
    <property type="entry name" value="MULTIDRUG RESISTANCE PROTEIN NORM-RELATED"/>
    <property type="match status" value="1"/>
</dbReference>
<feature type="transmembrane region" description="Helical" evidence="13">
    <location>
        <begin position="239"/>
        <end position="259"/>
    </location>
</feature>
<evidence type="ECO:0000313" key="15">
    <source>
        <dbReference type="Proteomes" id="UP000199662"/>
    </source>
</evidence>